<name>A0A2N0QG80_9GLOM</name>
<feature type="non-terminal residue" evidence="1">
    <location>
        <position position="119"/>
    </location>
</feature>
<dbReference type="VEuPathDB" id="FungiDB:RhiirA1_487508"/>
<accession>A0A2N0QG80</accession>
<reference evidence="1 2" key="1">
    <citation type="submission" date="2017-10" db="EMBL/GenBank/DDBJ databases">
        <title>Extensive intraspecific genome diversity in a model arbuscular mycorrhizal fungus.</title>
        <authorList>
            <person name="Chen E.C.H."/>
            <person name="Morin E."/>
            <person name="Baudet D."/>
            <person name="Noel J."/>
            <person name="Ndikumana S."/>
            <person name="Charron P."/>
            <person name="St-Onge C."/>
            <person name="Giorgi J."/>
            <person name="Grigoriev I.V."/>
            <person name="Roux C."/>
            <person name="Martin F.M."/>
            <person name="Corradi N."/>
        </authorList>
    </citation>
    <scope>NUCLEOTIDE SEQUENCE [LARGE SCALE GENOMIC DNA]</scope>
    <source>
        <strain evidence="1 2">A1</strain>
    </source>
</reference>
<comment type="caution">
    <text evidence="1">The sequence shown here is derived from an EMBL/GenBank/DDBJ whole genome shotgun (WGS) entry which is preliminary data.</text>
</comment>
<reference evidence="1 2" key="2">
    <citation type="submission" date="2017-10" db="EMBL/GenBank/DDBJ databases">
        <title>Genome analyses suggest a sexual origin of heterokaryosis in a supposedly ancient asexual fungus.</title>
        <authorList>
            <person name="Corradi N."/>
            <person name="Sedzielewska K."/>
            <person name="Noel J."/>
            <person name="Charron P."/>
            <person name="Farinelli L."/>
            <person name="Marton T."/>
            <person name="Kruger M."/>
            <person name="Pelin A."/>
            <person name="Brachmann A."/>
            <person name="Corradi N."/>
        </authorList>
    </citation>
    <scope>NUCLEOTIDE SEQUENCE [LARGE SCALE GENOMIC DNA]</scope>
    <source>
        <strain evidence="1 2">A1</strain>
    </source>
</reference>
<dbReference type="Proteomes" id="UP000232688">
    <property type="component" value="Unassembled WGS sequence"/>
</dbReference>
<dbReference type="EMBL" id="LLXH01011138">
    <property type="protein sequence ID" value="PKC50065.1"/>
    <property type="molecule type" value="Genomic_DNA"/>
</dbReference>
<evidence type="ECO:0000313" key="2">
    <source>
        <dbReference type="Proteomes" id="UP000232688"/>
    </source>
</evidence>
<sequence>MLNLVLTKARLKQKSEQRTIFLYKNLKEDIWDKFSNEVNSRLGLYLATHHPSISSLSALSLDKLWHALKRSILGSAIDSLPFQHVSNTHHHKYPSELTMLIAINKFLDRLLFKLTTSRP</sequence>
<proteinExistence type="predicted"/>
<organism evidence="1 2">
    <name type="scientific">Rhizophagus irregularis</name>
    <dbReference type="NCBI Taxonomy" id="588596"/>
    <lineage>
        <taxon>Eukaryota</taxon>
        <taxon>Fungi</taxon>
        <taxon>Fungi incertae sedis</taxon>
        <taxon>Mucoromycota</taxon>
        <taxon>Glomeromycotina</taxon>
        <taxon>Glomeromycetes</taxon>
        <taxon>Glomerales</taxon>
        <taxon>Glomeraceae</taxon>
        <taxon>Rhizophagus</taxon>
    </lineage>
</organism>
<evidence type="ECO:0000313" key="1">
    <source>
        <dbReference type="EMBL" id="PKC50065.1"/>
    </source>
</evidence>
<protein>
    <submittedName>
        <fullName evidence="1">Uncharacterized protein</fullName>
    </submittedName>
</protein>
<gene>
    <name evidence="1" type="ORF">RhiirA1_487508</name>
</gene>
<dbReference type="AlphaFoldDB" id="A0A2N0QG80"/>